<dbReference type="InterPro" id="IPR028989">
    <property type="entry name" value="RimP_N"/>
</dbReference>
<comment type="subcellular location">
    <subcellularLocation>
        <location evidence="3">Cytoplasm</location>
    </subcellularLocation>
</comment>
<sequence length="182" mass="20010">MAFPTAEELIALITPVVATHHLDVEGLRVTKAGPKSTVAIKLDSDSRPDLDLLEVVSQEIGELFDAAEARGELSFGAGYLLEVSTPGVDMPLTQPRHWRRNRTRLVSLDVDGKKRIARIGALNDEETAVILIERDKKLLSVTVLELANSPRAVVEIEFAKPAQDELDLTGRTFDEAVDETDR</sequence>
<keyword evidence="2 3" id="KW-0690">Ribosome biogenesis</keyword>
<evidence type="ECO:0000313" key="6">
    <source>
        <dbReference type="EMBL" id="MBD8028779.1"/>
    </source>
</evidence>
<dbReference type="Pfam" id="PF17384">
    <property type="entry name" value="DUF150_C"/>
    <property type="match status" value="1"/>
</dbReference>
<evidence type="ECO:0000256" key="1">
    <source>
        <dbReference type="ARBA" id="ARBA00022490"/>
    </source>
</evidence>
<evidence type="ECO:0000259" key="5">
    <source>
        <dbReference type="Pfam" id="PF17384"/>
    </source>
</evidence>
<reference evidence="6 7" key="1">
    <citation type="submission" date="2020-08" db="EMBL/GenBank/DDBJ databases">
        <title>A Genomic Blueprint of the Chicken Gut Microbiome.</title>
        <authorList>
            <person name="Gilroy R."/>
            <person name="Ravi A."/>
            <person name="Getino M."/>
            <person name="Pursley I."/>
            <person name="Horton D.L."/>
            <person name="Alikhan N.-F."/>
            <person name="Baker D."/>
            <person name="Gharbi K."/>
            <person name="Hall N."/>
            <person name="Watson M."/>
            <person name="Adriaenssens E.M."/>
            <person name="Foster-Nyarko E."/>
            <person name="Jarju S."/>
            <person name="Secka A."/>
            <person name="Antonio M."/>
            <person name="Oren A."/>
            <person name="Chaudhuri R."/>
            <person name="La Ragione R.M."/>
            <person name="Hildebrand F."/>
            <person name="Pallen M.J."/>
        </authorList>
    </citation>
    <scope>NUCLEOTIDE SEQUENCE [LARGE SCALE GENOMIC DNA]</scope>
    <source>
        <strain evidence="6 7">Sa1YVA5</strain>
    </source>
</reference>
<dbReference type="NCBIfam" id="NF000930">
    <property type="entry name" value="PRK00092.2-2"/>
    <property type="match status" value="1"/>
</dbReference>
<dbReference type="Proteomes" id="UP000650224">
    <property type="component" value="Unassembled WGS sequence"/>
</dbReference>
<proteinExistence type="inferred from homology"/>
<organism evidence="6 7">
    <name type="scientific">Corynebacterium gallinarum</name>
    <dbReference type="NCBI Taxonomy" id="2762214"/>
    <lineage>
        <taxon>Bacteria</taxon>
        <taxon>Bacillati</taxon>
        <taxon>Actinomycetota</taxon>
        <taxon>Actinomycetes</taxon>
        <taxon>Mycobacteriales</taxon>
        <taxon>Corynebacteriaceae</taxon>
        <taxon>Corynebacterium</taxon>
    </lineage>
</organism>
<dbReference type="EMBL" id="JACSPR010000001">
    <property type="protein sequence ID" value="MBD8028779.1"/>
    <property type="molecule type" value="Genomic_DNA"/>
</dbReference>
<gene>
    <name evidence="3 6" type="primary">rimP</name>
    <name evidence="6" type="ORF">H9627_00310</name>
</gene>
<dbReference type="RefSeq" id="WP_191732040.1">
    <property type="nucleotide sequence ID" value="NZ_JACSPR010000001.1"/>
</dbReference>
<dbReference type="InterPro" id="IPR003728">
    <property type="entry name" value="Ribosome_maturation_RimP"/>
</dbReference>
<dbReference type="AlphaFoldDB" id="A0A8I0HLD2"/>
<dbReference type="HAMAP" id="MF_01077">
    <property type="entry name" value="RimP"/>
    <property type="match status" value="1"/>
</dbReference>
<feature type="domain" description="Ribosome maturation factor RimP C-terminal" evidence="5">
    <location>
        <begin position="92"/>
        <end position="158"/>
    </location>
</feature>
<evidence type="ECO:0000256" key="2">
    <source>
        <dbReference type="ARBA" id="ARBA00022517"/>
    </source>
</evidence>
<dbReference type="InterPro" id="IPR028998">
    <property type="entry name" value="RimP_C"/>
</dbReference>
<dbReference type="GO" id="GO:0006412">
    <property type="term" value="P:translation"/>
    <property type="evidence" value="ECO:0007669"/>
    <property type="project" value="TreeGrafter"/>
</dbReference>
<protein>
    <recommendedName>
        <fullName evidence="3">Ribosome maturation factor RimP</fullName>
    </recommendedName>
</protein>
<accession>A0A8I0HLD2</accession>
<comment type="function">
    <text evidence="3">Required for maturation of 30S ribosomal subunits.</text>
</comment>
<dbReference type="GO" id="GO:0005829">
    <property type="term" value="C:cytosol"/>
    <property type="evidence" value="ECO:0007669"/>
    <property type="project" value="TreeGrafter"/>
</dbReference>
<name>A0A8I0HLD2_9CORY</name>
<comment type="caution">
    <text evidence="6">The sequence shown here is derived from an EMBL/GenBank/DDBJ whole genome shotgun (WGS) entry which is preliminary data.</text>
</comment>
<keyword evidence="7" id="KW-1185">Reference proteome</keyword>
<dbReference type="SUPFAM" id="SSF75420">
    <property type="entry name" value="YhbC-like, N-terminal domain"/>
    <property type="match status" value="1"/>
</dbReference>
<dbReference type="PANTHER" id="PTHR33867:SF1">
    <property type="entry name" value="RIBOSOME MATURATION FACTOR RIMP"/>
    <property type="match status" value="1"/>
</dbReference>
<dbReference type="GO" id="GO:0000028">
    <property type="term" value="P:ribosomal small subunit assembly"/>
    <property type="evidence" value="ECO:0007669"/>
    <property type="project" value="TreeGrafter"/>
</dbReference>
<evidence type="ECO:0000259" key="4">
    <source>
        <dbReference type="Pfam" id="PF02576"/>
    </source>
</evidence>
<keyword evidence="1 3" id="KW-0963">Cytoplasm</keyword>
<evidence type="ECO:0000256" key="3">
    <source>
        <dbReference type="HAMAP-Rule" id="MF_01077"/>
    </source>
</evidence>
<dbReference type="Pfam" id="PF02576">
    <property type="entry name" value="RimP_N"/>
    <property type="match status" value="1"/>
</dbReference>
<feature type="domain" description="Ribosome maturation factor RimP N-terminal" evidence="4">
    <location>
        <begin position="12"/>
        <end position="89"/>
    </location>
</feature>
<evidence type="ECO:0000313" key="7">
    <source>
        <dbReference type="Proteomes" id="UP000650224"/>
    </source>
</evidence>
<dbReference type="Gene3D" id="3.30.300.70">
    <property type="entry name" value="RimP-like superfamily, N-terminal"/>
    <property type="match status" value="1"/>
</dbReference>
<dbReference type="InterPro" id="IPR035956">
    <property type="entry name" value="RimP_N_sf"/>
</dbReference>
<comment type="similarity">
    <text evidence="3">Belongs to the RimP family.</text>
</comment>
<dbReference type="PANTHER" id="PTHR33867">
    <property type="entry name" value="RIBOSOME MATURATION FACTOR RIMP"/>
    <property type="match status" value="1"/>
</dbReference>